<dbReference type="RefSeq" id="WP_381605149.1">
    <property type="nucleotide sequence ID" value="NZ_JBHTEB010000001.1"/>
</dbReference>
<dbReference type="InterPro" id="IPR006015">
    <property type="entry name" value="Universal_stress_UspA"/>
</dbReference>
<feature type="domain" description="UspA" evidence="2">
    <location>
        <begin position="5"/>
        <end position="137"/>
    </location>
</feature>
<gene>
    <name evidence="3" type="ORF">ACFQZ6_05040</name>
</gene>
<name>A0ABW2W721_9ACTN</name>
<evidence type="ECO:0000259" key="2">
    <source>
        <dbReference type="Pfam" id="PF00582"/>
    </source>
</evidence>
<dbReference type="InterPro" id="IPR014729">
    <property type="entry name" value="Rossmann-like_a/b/a_fold"/>
</dbReference>
<evidence type="ECO:0000256" key="1">
    <source>
        <dbReference type="ARBA" id="ARBA00008791"/>
    </source>
</evidence>
<evidence type="ECO:0000313" key="4">
    <source>
        <dbReference type="Proteomes" id="UP001597023"/>
    </source>
</evidence>
<dbReference type="PRINTS" id="PR01438">
    <property type="entry name" value="UNVRSLSTRESS"/>
</dbReference>
<organism evidence="3 4">
    <name type="scientific">Streptomyces flavalbus</name>
    <dbReference type="NCBI Taxonomy" id="2665155"/>
    <lineage>
        <taxon>Bacteria</taxon>
        <taxon>Bacillati</taxon>
        <taxon>Actinomycetota</taxon>
        <taxon>Actinomycetes</taxon>
        <taxon>Kitasatosporales</taxon>
        <taxon>Streptomycetaceae</taxon>
        <taxon>Streptomyces</taxon>
    </lineage>
</organism>
<dbReference type="InterPro" id="IPR006016">
    <property type="entry name" value="UspA"/>
</dbReference>
<sequence>MDLPLVVGVDGSEPSLRAVDWAADEAARRGYALRIVYASLWERYEGAAHGHGSPGVRLRGEEVLDAALHRAGARQPDLKATAEIVPEEPEYVLVREARQAAAVAVGTRGHGGFAGALLGSVSVTVAAHAHCPVIVVRGDTAAPADARVVVGVGDGAETAATVRYAVDAARARRTSVEAVRAWRRPSREAAGGGPADPAYEEQAARRLDEALRDAPPDVELLRRTVEGHARRALVDASYDAELVVVGARRRGGRFGLQLGRVAHAVLHHAACPVVVVPQRVA</sequence>
<proteinExistence type="inferred from homology"/>
<reference evidence="4" key="1">
    <citation type="journal article" date="2019" name="Int. J. Syst. Evol. Microbiol.">
        <title>The Global Catalogue of Microorganisms (GCM) 10K type strain sequencing project: providing services to taxonomists for standard genome sequencing and annotation.</title>
        <authorList>
            <consortium name="The Broad Institute Genomics Platform"/>
            <consortium name="The Broad Institute Genome Sequencing Center for Infectious Disease"/>
            <person name="Wu L."/>
            <person name="Ma J."/>
        </authorList>
    </citation>
    <scope>NUCLEOTIDE SEQUENCE [LARGE SCALE GENOMIC DNA]</scope>
    <source>
        <strain evidence="4">CGMCC 4.7400</strain>
    </source>
</reference>
<feature type="domain" description="UspA" evidence="2">
    <location>
        <begin position="147"/>
        <end position="277"/>
    </location>
</feature>
<dbReference type="Pfam" id="PF00582">
    <property type="entry name" value="Usp"/>
    <property type="match status" value="2"/>
</dbReference>
<keyword evidence="4" id="KW-1185">Reference proteome</keyword>
<comment type="caution">
    <text evidence="3">The sequence shown here is derived from an EMBL/GenBank/DDBJ whole genome shotgun (WGS) entry which is preliminary data.</text>
</comment>
<dbReference type="Proteomes" id="UP001597023">
    <property type="component" value="Unassembled WGS sequence"/>
</dbReference>
<dbReference type="PANTHER" id="PTHR46553">
    <property type="entry name" value="ADENINE NUCLEOTIDE ALPHA HYDROLASES-LIKE SUPERFAMILY PROTEIN"/>
    <property type="match status" value="1"/>
</dbReference>
<dbReference type="EMBL" id="JBHTEB010000001">
    <property type="protein sequence ID" value="MFD0313611.1"/>
    <property type="molecule type" value="Genomic_DNA"/>
</dbReference>
<evidence type="ECO:0000313" key="3">
    <source>
        <dbReference type="EMBL" id="MFD0313611.1"/>
    </source>
</evidence>
<dbReference type="Gene3D" id="3.40.50.620">
    <property type="entry name" value="HUPs"/>
    <property type="match status" value="2"/>
</dbReference>
<comment type="similarity">
    <text evidence="1">Belongs to the universal stress protein A family.</text>
</comment>
<dbReference type="PANTHER" id="PTHR46553:SF3">
    <property type="entry name" value="ADENINE NUCLEOTIDE ALPHA HYDROLASES-LIKE SUPERFAMILY PROTEIN"/>
    <property type="match status" value="1"/>
</dbReference>
<protein>
    <submittedName>
        <fullName evidence="3">Universal stress protein</fullName>
    </submittedName>
</protein>
<accession>A0ABW2W721</accession>
<dbReference type="SUPFAM" id="SSF52402">
    <property type="entry name" value="Adenine nucleotide alpha hydrolases-like"/>
    <property type="match status" value="2"/>
</dbReference>